<keyword evidence="2" id="KW-1185">Reference proteome</keyword>
<gene>
    <name evidence="1" type="ORF">I4F81_002380</name>
</gene>
<evidence type="ECO:0000313" key="2">
    <source>
        <dbReference type="Proteomes" id="UP000798662"/>
    </source>
</evidence>
<organism evidence="1 2">
    <name type="scientific">Pyropia yezoensis</name>
    <name type="common">Susabi-nori</name>
    <name type="synonym">Porphyra yezoensis</name>
    <dbReference type="NCBI Taxonomy" id="2788"/>
    <lineage>
        <taxon>Eukaryota</taxon>
        <taxon>Rhodophyta</taxon>
        <taxon>Bangiophyceae</taxon>
        <taxon>Bangiales</taxon>
        <taxon>Bangiaceae</taxon>
        <taxon>Pyropia</taxon>
    </lineage>
</organism>
<reference evidence="1" key="1">
    <citation type="submission" date="2019-11" db="EMBL/GenBank/DDBJ databases">
        <title>Nori genome reveals adaptations in red seaweeds to the harsh intertidal environment.</title>
        <authorList>
            <person name="Wang D."/>
            <person name="Mao Y."/>
        </authorList>
    </citation>
    <scope>NUCLEOTIDE SEQUENCE</scope>
    <source>
        <tissue evidence="1">Gametophyte</tissue>
    </source>
</reference>
<evidence type="ECO:0000313" key="1">
    <source>
        <dbReference type="EMBL" id="KAK1859786.1"/>
    </source>
</evidence>
<comment type="caution">
    <text evidence="1">The sequence shown here is derived from an EMBL/GenBank/DDBJ whole genome shotgun (WGS) entry which is preliminary data.</text>
</comment>
<dbReference type="EMBL" id="CM020618">
    <property type="protein sequence ID" value="KAK1859786.1"/>
    <property type="molecule type" value="Genomic_DNA"/>
</dbReference>
<protein>
    <submittedName>
        <fullName evidence="1">Uncharacterized protein</fullName>
    </submittedName>
</protein>
<dbReference type="Proteomes" id="UP000798662">
    <property type="component" value="Chromosome 1"/>
</dbReference>
<name>A0ACC3BP94_PYRYE</name>
<sequence length="448" mass="48594">MRPNGSYAIICFDGLQLGYRLKFLVPFWRPIVSVSPITRASVYAHVVQDEALAKALGGVMSSTFKSTCNKITTLTAMRGYVMAVVVFTDYLCRVPRPLLDAINAAAADLSDDSAAISSGCLPADAGSDDVAADSAGADDGEQSKAHGEARGVESWASDGAGSDCGEVNTEKADLADGLDSSSPYQLPIRSWDDGAPPLSFAEQFSEHALADTGVVGGAARQDALLPLRAGTPGTVASALKVVDFERAVAVGPFTVWAPSDDWTAFDAVFDCVMDVVDKSESQRMSIEFVIQRFATLPDVIVYDFARAALKTALVRMPLVAKVALRVDRFHWRKNHTLCSKAMSPDFNVSMDGTNTSSSEERIAMLRRQQHHLPQMRQSACVTFTVYQRALFNVIALYREEATNYTAIKLPEWYRRTHVDIEGEPVVLTSALRRATPSRNETAGLLVHS</sequence>
<proteinExistence type="predicted"/>
<accession>A0ACC3BP94</accession>